<feature type="domain" description="ParB-like N-terminal" evidence="1">
    <location>
        <begin position="5"/>
        <end position="95"/>
    </location>
</feature>
<dbReference type="PANTHER" id="PTHR33375:SF1">
    <property type="entry name" value="CHROMOSOME-PARTITIONING PROTEIN PARB-RELATED"/>
    <property type="match status" value="1"/>
</dbReference>
<dbReference type="CDD" id="cd16409">
    <property type="entry name" value="ParB_N_like"/>
    <property type="match status" value="1"/>
</dbReference>
<dbReference type="SUPFAM" id="SSF110849">
    <property type="entry name" value="ParB/Sulfiredoxin"/>
    <property type="match status" value="1"/>
</dbReference>
<accession>A0A9W6JXK6</accession>
<dbReference type="InterPro" id="IPR036086">
    <property type="entry name" value="ParB/Sulfiredoxin_sf"/>
</dbReference>
<dbReference type="SMART" id="SM00470">
    <property type="entry name" value="ParB"/>
    <property type="match status" value="1"/>
</dbReference>
<gene>
    <name evidence="2" type="ORF">GCM10017653_37960</name>
</gene>
<organism evidence="2 3">
    <name type="scientific">Ancylobacter defluvii</name>
    <dbReference type="NCBI Taxonomy" id="1282440"/>
    <lineage>
        <taxon>Bacteria</taxon>
        <taxon>Pseudomonadati</taxon>
        <taxon>Pseudomonadota</taxon>
        <taxon>Alphaproteobacteria</taxon>
        <taxon>Hyphomicrobiales</taxon>
        <taxon>Xanthobacteraceae</taxon>
        <taxon>Ancylobacter</taxon>
    </lineage>
</organism>
<evidence type="ECO:0000313" key="2">
    <source>
        <dbReference type="EMBL" id="GLK85726.1"/>
    </source>
</evidence>
<dbReference type="AlphaFoldDB" id="A0A9W6JXK6"/>
<evidence type="ECO:0000259" key="1">
    <source>
        <dbReference type="SMART" id="SM00470"/>
    </source>
</evidence>
<dbReference type="RefSeq" id="WP_213359456.1">
    <property type="nucleotide sequence ID" value="NZ_BSFM01000017.1"/>
</dbReference>
<protein>
    <recommendedName>
        <fullName evidence="1">ParB-like N-terminal domain-containing protein</fullName>
    </recommendedName>
</protein>
<name>A0A9W6JXK6_9HYPH</name>
<sequence length="272" mass="29977">MPVSQTIKLADIIVADRLRAVDEDRALFLAANMKAEGLNVPLEVRPHPKKAGKYLLVSGGHRHRGAVILEWEDIEAVVLSLSPDQARLREIDENLYRTELTELDRAVFLAEKKRLYEKLNPSTKHGGDRRSDQAAIFGDMVPRFSQEACEKLDLSERSLQRLLKRATLPADVRARLAGTPMANKGADLDALVKLPPEQRMPVLDLMFGKADDAPRSVGEASQRLAGARPAVVSKEDAQYDALLKVWKAAGTAARNRFADFIAEHGGNEAEAA</sequence>
<comment type="caution">
    <text evidence="2">The sequence shown here is derived from an EMBL/GenBank/DDBJ whole genome shotgun (WGS) entry which is preliminary data.</text>
</comment>
<dbReference type="GO" id="GO:0007059">
    <property type="term" value="P:chromosome segregation"/>
    <property type="evidence" value="ECO:0007669"/>
    <property type="project" value="TreeGrafter"/>
</dbReference>
<dbReference type="Pfam" id="PF02195">
    <property type="entry name" value="ParB_N"/>
    <property type="match status" value="1"/>
</dbReference>
<dbReference type="PANTHER" id="PTHR33375">
    <property type="entry name" value="CHROMOSOME-PARTITIONING PROTEIN PARB-RELATED"/>
    <property type="match status" value="1"/>
</dbReference>
<dbReference type="Gene3D" id="1.10.10.2830">
    <property type="match status" value="1"/>
</dbReference>
<reference evidence="2" key="1">
    <citation type="journal article" date="2014" name="Int. J. Syst. Evol. Microbiol.">
        <title>Complete genome sequence of Corynebacterium casei LMG S-19264T (=DSM 44701T), isolated from a smear-ripened cheese.</title>
        <authorList>
            <consortium name="US DOE Joint Genome Institute (JGI-PGF)"/>
            <person name="Walter F."/>
            <person name="Albersmeier A."/>
            <person name="Kalinowski J."/>
            <person name="Ruckert C."/>
        </authorList>
    </citation>
    <scope>NUCLEOTIDE SEQUENCE</scope>
    <source>
        <strain evidence="2">VKM B-2789</strain>
    </source>
</reference>
<proteinExistence type="predicted"/>
<dbReference type="Proteomes" id="UP001143330">
    <property type="component" value="Unassembled WGS sequence"/>
</dbReference>
<dbReference type="InterPro" id="IPR003115">
    <property type="entry name" value="ParB_N"/>
</dbReference>
<keyword evidence="3" id="KW-1185">Reference proteome</keyword>
<reference evidence="2" key="2">
    <citation type="submission" date="2023-01" db="EMBL/GenBank/DDBJ databases">
        <authorList>
            <person name="Sun Q."/>
            <person name="Evtushenko L."/>
        </authorList>
    </citation>
    <scope>NUCLEOTIDE SEQUENCE</scope>
    <source>
        <strain evidence="2">VKM B-2789</strain>
    </source>
</reference>
<evidence type="ECO:0000313" key="3">
    <source>
        <dbReference type="Proteomes" id="UP001143330"/>
    </source>
</evidence>
<dbReference type="EMBL" id="BSFM01000017">
    <property type="protein sequence ID" value="GLK85726.1"/>
    <property type="molecule type" value="Genomic_DNA"/>
</dbReference>
<dbReference type="InterPro" id="IPR050336">
    <property type="entry name" value="Chromosome_partition/occlusion"/>
</dbReference>
<dbReference type="GO" id="GO:0005694">
    <property type="term" value="C:chromosome"/>
    <property type="evidence" value="ECO:0007669"/>
    <property type="project" value="TreeGrafter"/>
</dbReference>
<dbReference type="Gene3D" id="3.90.1530.30">
    <property type="match status" value="1"/>
</dbReference>